<dbReference type="EMBL" id="JAACXV010000003">
    <property type="protein sequence ID" value="KAF7287755.1"/>
    <property type="molecule type" value="Genomic_DNA"/>
</dbReference>
<dbReference type="InterPro" id="IPR003492">
    <property type="entry name" value="Battenin_disease_Cln3"/>
</dbReference>
<organism evidence="8 9">
    <name type="scientific">Rhynchophorus ferrugineus</name>
    <name type="common">Red palm weevil</name>
    <name type="synonym">Curculio ferrugineus</name>
    <dbReference type="NCBI Taxonomy" id="354439"/>
    <lineage>
        <taxon>Eukaryota</taxon>
        <taxon>Metazoa</taxon>
        <taxon>Ecdysozoa</taxon>
        <taxon>Arthropoda</taxon>
        <taxon>Hexapoda</taxon>
        <taxon>Insecta</taxon>
        <taxon>Pterygota</taxon>
        <taxon>Neoptera</taxon>
        <taxon>Endopterygota</taxon>
        <taxon>Coleoptera</taxon>
        <taxon>Polyphaga</taxon>
        <taxon>Cucujiformia</taxon>
        <taxon>Curculionidae</taxon>
        <taxon>Dryophthorinae</taxon>
        <taxon>Rhynchophorus</taxon>
    </lineage>
</organism>
<dbReference type="PIRSF" id="PIRSF015974">
    <property type="entry name" value="CLN3_BTN1"/>
    <property type="match status" value="1"/>
</dbReference>
<evidence type="ECO:0000313" key="9">
    <source>
        <dbReference type="Proteomes" id="UP000625711"/>
    </source>
</evidence>
<dbReference type="InterPro" id="IPR036259">
    <property type="entry name" value="MFS_trans_sf"/>
</dbReference>
<keyword evidence="5 7" id="KW-1133">Transmembrane helix</keyword>
<comment type="subcellular location">
    <subcellularLocation>
        <location evidence="1">Endomembrane system</location>
        <topology evidence="1">Multi-pass membrane protein</topology>
    </subcellularLocation>
    <subcellularLocation>
        <location evidence="7">Lysosome membrane</location>
        <topology evidence="7">Multi-pass membrane protein</topology>
    </subcellularLocation>
</comment>
<dbReference type="PANTHER" id="PTHR10981:SF0">
    <property type="entry name" value="BATTENIN"/>
    <property type="match status" value="1"/>
</dbReference>
<dbReference type="OrthoDB" id="5965864at2759"/>
<comment type="caution">
    <text evidence="8">The sequence shown here is derived from an EMBL/GenBank/DDBJ whole genome shotgun (WGS) entry which is preliminary data.</text>
</comment>
<name>A0A834J096_RHYFE</name>
<dbReference type="Gene3D" id="1.20.1250.20">
    <property type="entry name" value="MFS general substrate transporter like domains"/>
    <property type="match status" value="1"/>
</dbReference>
<feature type="transmembrane region" description="Helical" evidence="7">
    <location>
        <begin position="143"/>
        <end position="163"/>
    </location>
</feature>
<feature type="transmembrane region" description="Helical" evidence="7">
    <location>
        <begin position="353"/>
        <end position="372"/>
    </location>
</feature>
<accession>A0A834J096</accession>
<dbReference type="CDD" id="cd06174">
    <property type="entry name" value="MFS"/>
    <property type="match status" value="1"/>
</dbReference>
<protein>
    <recommendedName>
        <fullName evidence="7">Battenin</fullName>
    </recommendedName>
</protein>
<keyword evidence="9" id="KW-1185">Reference proteome</keyword>
<keyword evidence="3" id="KW-0813">Transport</keyword>
<dbReference type="PANTHER" id="PTHR10981">
    <property type="entry name" value="BATTENIN"/>
    <property type="match status" value="1"/>
</dbReference>
<keyword evidence="6 7" id="KW-0472">Membrane</keyword>
<feature type="transmembrane region" description="Helical" evidence="7">
    <location>
        <begin position="175"/>
        <end position="196"/>
    </location>
</feature>
<keyword evidence="7" id="KW-0458">Lysosome</keyword>
<keyword evidence="4 7" id="KW-0812">Transmembrane</keyword>
<evidence type="ECO:0000256" key="3">
    <source>
        <dbReference type="ARBA" id="ARBA00022448"/>
    </source>
</evidence>
<dbReference type="Proteomes" id="UP000625711">
    <property type="component" value="Unassembled WGS sequence"/>
</dbReference>
<dbReference type="InterPro" id="IPR018460">
    <property type="entry name" value="Battenin_disease_Cln3_subgr"/>
</dbReference>
<evidence type="ECO:0000256" key="7">
    <source>
        <dbReference type="RuleBase" id="RU361113"/>
    </source>
</evidence>
<dbReference type="GO" id="GO:0005765">
    <property type="term" value="C:lysosomal membrane"/>
    <property type="evidence" value="ECO:0007669"/>
    <property type="project" value="UniProtKB-SubCell"/>
</dbReference>
<proteinExistence type="inferred from homology"/>
<feature type="transmembrane region" description="Helical" evidence="7">
    <location>
        <begin position="116"/>
        <end position="136"/>
    </location>
</feature>
<evidence type="ECO:0000256" key="1">
    <source>
        <dbReference type="ARBA" id="ARBA00004127"/>
    </source>
</evidence>
<dbReference type="Pfam" id="PF02487">
    <property type="entry name" value="CLN3"/>
    <property type="match status" value="1"/>
</dbReference>
<evidence type="ECO:0000313" key="8">
    <source>
        <dbReference type="EMBL" id="KAF7287755.1"/>
    </source>
</evidence>
<dbReference type="GO" id="GO:0051453">
    <property type="term" value="P:regulation of intracellular pH"/>
    <property type="evidence" value="ECO:0007669"/>
    <property type="project" value="TreeGrafter"/>
</dbReference>
<feature type="transmembrane region" description="Helical" evidence="7">
    <location>
        <begin position="48"/>
        <end position="69"/>
    </location>
</feature>
<comment type="similarity">
    <text evidence="2 7">Belongs to the battenin family.</text>
</comment>
<gene>
    <name evidence="8" type="ORF">GWI33_003389</name>
</gene>
<feature type="transmembrane region" description="Helical" evidence="7">
    <location>
        <begin position="327"/>
        <end position="347"/>
    </location>
</feature>
<evidence type="ECO:0000256" key="2">
    <source>
        <dbReference type="ARBA" id="ARBA00007467"/>
    </source>
</evidence>
<dbReference type="PRINTS" id="PR01315">
    <property type="entry name" value="BATTENIN"/>
</dbReference>
<evidence type="ECO:0000256" key="4">
    <source>
        <dbReference type="ARBA" id="ARBA00022692"/>
    </source>
</evidence>
<feature type="transmembrane region" description="Helical" evidence="7">
    <location>
        <begin position="90"/>
        <end position="110"/>
    </location>
</feature>
<sequence>MLIIFSCFAGYSPLRTGMSNFESTNEILSQQDRSPNPENSKSKYRSLLAYWLLGLCNNYGYVVMLTAANDIIGESSEATTHSSVRENCKYLSTGAILLADILPALFVKLFAPFIPFLIHIRVALCVLLAASGFIAVAFGETIFISLLGVVLTSFCSGLGEVTYLQYSSFYQKTVVSAWSSGTGGAGVIGALSYSLLKQLGMRTTLLIMLIIPAITSISFWIILPKPAQDEVAVMIDIQRKVNEEELKNPKATFIKKLKLIPGLLKYIIPFGLVYLFEYFINQGTFEIIQFKNTSVDVDSQYRWLQVTYQIGVFISRSSVNIIHIKQTWIMTVFQGINVIIFTTEAIYYYIPSFYIVVALVLWEGLLGGSSYVNTFYRITKEVNPENRQFSMAITGLGDSAGISLAGISAIFAHNAICNIPLPK</sequence>
<dbReference type="GO" id="GO:0007040">
    <property type="term" value="P:lysosome organization"/>
    <property type="evidence" value="ECO:0007669"/>
    <property type="project" value="TreeGrafter"/>
</dbReference>
<dbReference type="GO" id="GO:0012505">
    <property type="term" value="C:endomembrane system"/>
    <property type="evidence" value="ECO:0007669"/>
    <property type="project" value="UniProtKB-SubCell"/>
</dbReference>
<dbReference type="AlphaFoldDB" id="A0A834J096"/>
<feature type="transmembrane region" description="Helical" evidence="7">
    <location>
        <begin position="263"/>
        <end position="280"/>
    </location>
</feature>
<evidence type="ECO:0000256" key="5">
    <source>
        <dbReference type="ARBA" id="ARBA00022989"/>
    </source>
</evidence>
<evidence type="ECO:0000256" key="6">
    <source>
        <dbReference type="ARBA" id="ARBA00023136"/>
    </source>
</evidence>
<reference evidence="8" key="1">
    <citation type="submission" date="2020-08" db="EMBL/GenBank/DDBJ databases">
        <title>Genome sequencing and assembly of the red palm weevil Rhynchophorus ferrugineus.</title>
        <authorList>
            <person name="Dias G.B."/>
            <person name="Bergman C.M."/>
            <person name="Manee M."/>
        </authorList>
    </citation>
    <scope>NUCLEOTIDE SEQUENCE</scope>
    <source>
        <strain evidence="8">AA-2017</strain>
        <tissue evidence="8">Whole larva</tissue>
    </source>
</reference>
<dbReference type="SUPFAM" id="SSF103473">
    <property type="entry name" value="MFS general substrate transporter"/>
    <property type="match status" value="1"/>
</dbReference>
<feature type="transmembrane region" description="Helical" evidence="7">
    <location>
        <begin position="203"/>
        <end position="223"/>
    </location>
</feature>